<dbReference type="KEGG" id="vg:18266106"/>
<dbReference type="EMBL" id="KF740664">
    <property type="protein sequence ID" value="AHH01645.1"/>
    <property type="molecule type" value="Genomic_DNA"/>
</dbReference>
<organism evidence="1 2">
    <name type="scientific">Pithovirus sibericum</name>
    <dbReference type="NCBI Taxonomy" id="1450746"/>
    <lineage>
        <taxon>Viruses</taxon>
        <taxon>Pithoviruses</taxon>
        <taxon>Orthopithovirinae</taxon>
        <taxon>Alphapithovirus</taxon>
        <taxon>Alphapithovirus sibericum</taxon>
    </lineage>
</organism>
<dbReference type="Proteomes" id="UP000202176">
    <property type="component" value="Segment"/>
</dbReference>
<protein>
    <submittedName>
        <fullName evidence="1">Uncharacterized protein</fullName>
    </submittedName>
</protein>
<proteinExistence type="predicted"/>
<accession>W5SA74</accession>
<dbReference type="RefSeq" id="YP_009000980.1">
    <property type="nucleotide sequence ID" value="NC_023423.1"/>
</dbReference>
<evidence type="ECO:0000313" key="2">
    <source>
        <dbReference type="Proteomes" id="UP000202176"/>
    </source>
</evidence>
<name>W5SA74_9VIRU</name>
<sequence>MEETNWKKLAIEEFGISEQLFDREKFLTEKERYYHLKSHFSLIDYAELGLPQYASPIKQMKFAIENLDFETFVSLWKKFPSAAPLLTGKSISHFSFLNSDDELPPALMLARYALEHENLPVYRFLECSEYALRHYFTSTPEELSSPEPGETSRRSFHYWKQVHLGGIEEIEELFSPSGQATQFFESKKSEEKSRLEFARICIDLVRSRFIRKVQLGLNLFENSFLFDDYSASGVILAYILSSPFPNKFTSDLIEEIPNNIYQRRIADYLHRESVRNSSEDLDDDDDYSDIHVEKYLSQALLSGRRELISALVKEGLKFNSSDIWYEFLLSNQNLLKKIELVEEFLPQASRDSYRVTGFGRCCETTLTQEISDFGVSAATTGNLDLMRIAVDRIGFDLYDPISFFIDEVLLNGHYLEARAIYLWTDNKECQDYSRTLLLSREYEEIPKSLFE</sequence>
<evidence type="ECO:0000313" key="1">
    <source>
        <dbReference type="EMBL" id="AHH01645.1"/>
    </source>
</evidence>
<dbReference type="GeneID" id="18266106"/>
<keyword evidence="2" id="KW-1185">Reference proteome</keyword>
<gene>
    <name evidence="1" type="ORF">pv_78</name>
</gene>
<reference evidence="1 2" key="1">
    <citation type="journal article" date="2014" name="Proc. Natl. Acad. Sci. U.S.A.">
        <title>Thirty-thousand-year-old distant relative of giant icosahedral DNA viruses with a pandoravirus morphology.</title>
        <authorList>
            <person name="Legendre M."/>
            <person name="Bartoli J."/>
            <person name="Shmakova L."/>
            <person name="Jeudy S."/>
            <person name="Labadie K."/>
            <person name="Adrait A."/>
            <person name="Lescot M."/>
            <person name="Poirot O."/>
            <person name="Bertaux L."/>
            <person name="Bruley C."/>
            <person name="Coute Y."/>
            <person name="Rivkina E."/>
            <person name="Abergel C."/>
            <person name="Claverie J.M."/>
        </authorList>
    </citation>
    <scope>NUCLEOTIDE SEQUENCE [LARGE SCALE GENOMIC DNA]</scope>
    <source>
        <strain evidence="1">P1084-T</strain>
    </source>
</reference>